<evidence type="ECO:0000313" key="2">
    <source>
        <dbReference type="Proteomes" id="UP001162483"/>
    </source>
</evidence>
<dbReference type="Proteomes" id="UP001162483">
    <property type="component" value="Unassembled WGS sequence"/>
</dbReference>
<comment type="caution">
    <text evidence="1">The sequence shown here is derived from an EMBL/GenBank/DDBJ whole genome shotgun (WGS) entry which is preliminary data.</text>
</comment>
<accession>A0ABN9B119</accession>
<proteinExistence type="predicted"/>
<name>A0ABN9B119_9NEOB</name>
<evidence type="ECO:0000313" key="1">
    <source>
        <dbReference type="EMBL" id="CAI9540160.1"/>
    </source>
</evidence>
<dbReference type="EMBL" id="CATNWA010001407">
    <property type="protein sequence ID" value="CAI9540160.1"/>
    <property type="molecule type" value="Genomic_DNA"/>
</dbReference>
<reference evidence="1" key="1">
    <citation type="submission" date="2023-05" db="EMBL/GenBank/DDBJ databases">
        <authorList>
            <person name="Stuckert A."/>
        </authorList>
    </citation>
    <scope>NUCLEOTIDE SEQUENCE</scope>
</reference>
<gene>
    <name evidence="1" type="ORF">SPARVUS_LOCUS1703884</name>
</gene>
<keyword evidence="2" id="KW-1185">Reference proteome</keyword>
<sequence>MQGPGFSNTLRNCCAALLFICIKHQEIRGGHLNKIRGRDDRIEFLHNAED</sequence>
<organism evidence="1 2">
    <name type="scientific">Staurois parvus</name>
    <dbReference type="NCBI Taxonomy" id="386267"/>
    <lineage>
        <taxon>Eukaryota</taxon>
        <taxon>Metazoa</taxon>
        <taxon>Chordata</taxon>
        <taxon>Craniata</taxon>
        <taxon>Vertebrata</taxon>
        <taxon>Euteleostomi</taxon>
        <taxon>Amphibia</taxon>
        <taxon>Batrachia</taxon>
        <taxon>Anura</taxon>
        <taxon>Neobatrachia</taxon>
        <taxon>Ranoidea</taxon>
        <taxon>Ranidae</taxon>
        <taxon>Staurois</taxon>
    </lineage>
</organism>
<protein>
    <submittedName>
        <fullName evidence="1">Uncharacterized protein</fullName>
    </submittedName>
</protein>